<feature type="transmembrane region" description="Helical" evidence="7">
    <location>
        <begin position="3518"/>
        <end position="3539"/>
    </location>
</feature>
<proteinExistence type="predicted"/>
<keyword evidence="1" id="KW-0134">Cell wall</keyword>
<feature type="compositionally biased region" description="Low complexity" evidence="6">
    <location>
        <begin position="170"/>
        <end position="193"/>
    </location>
</feature>
<keyword evidence="4" id="KW-0677">Repeat</keyword>
<feature type="compositionally biased region" description="Polar residues" evidence="6">
    <location>
        <begin position="144"/>
        <end position="154"/>
    </location>
</feature>
<protein>
    <submittedName>
        <fullName evidence="9">KxYKxGKxW signal peptide domain-containing protein</fullName>
    </submittedName>
</protein>
<feature type="domain" description="Gram-positive cocci surface proteins LPxTG" evidence="8">
    <location>
        <begin position="3508"/>
        <end position="3544"/>
    </location>
</feature>
<dbReference type="Gene3D" id="3.10.20.320">
    <property type="entry name" value="Putative peptidoglycan bound protein (lpxtg motif)"/>
    <property type="match status" value="1"/>
</dbReference>
<keyword evidence="5" id="KW-0572">Peptidoglycan-anchor</keyword>
<dbReference type="InterPro" id="IPR019931">
    <property type="entry name" value="LPXTG_anchor"/>
</dbReference>
<sequence length="3544" mass="357281">MNKQQYTTSVRKEHYKMYKAGKRWVYAAIFVASLGTGAMVGQHAVAADDQAPTDAAQTANKVESTTPDDTHGTVALQTPATTTNASDTAQKPASLAASEAQPASATASSRAASDQASVSTQQSATKTATAAQPASAVASTQTTKPSTVDSQQGAVSVPASDGDANKDAVDTATNAAVSDTNADANATTTSASTPKPEVTYYSDGDGETAVQKNQQLTIADVTALNEVGDAITINSAQDIDANFVLNQKDGTKDGVTSSRATDKDFKKDGDFVVLATANGHGGAYAYQYLIDATKGFSVTGAFKSSVSGADPLAGGSGLGIILQGANPVSAGLTDQSNPNANDGIAATDAAHPGLANAIFAGFDGYPSGTADSGLSTGVAYIRSTDASGNISDKSHSGVATGSQLQGGSSRVVDFTLTWTPTGLATSSTNMVAGNLTMIISDDNTQAQLQTVTYAENLNKATAIAAFGGLGGNSGTREVRIDSVNLTAATATVNVKYVDADGNLIPNMPDAPITANVGSTLTIADTTNVDTLTYAPAVIDGYTFWKATGNATGNNTVNALNMTYATAAQQANNTITLTYVKSPDEGNVDNEPSVLAAKQNLQAVLAAATDPKSQAVNDAVQQLQSAITEATSARTTATTAAQASVGTNISLITHETLPDGTTLQDAQISLKNMLAAASAASDPAHAASYNDVLVNAQQTFDAAIAKANTDRTTIAGKVTVNTAKATFAKGGNKTYNVANSGDVANAIVTYQNLLTMAQTAQTLPGSTHVPNNVDLSTAADAIATAANKVATVIDTATTTLNTDWGTASVEPTLTSLKANLKTAIEAAQNGGSSADLQIAITTFNDAATQLQTDRTTAVGNANALITAGTTTSVLMDTTVRDAIQSLTNVVTATGNNTATTEAIQAATAAAKQAIGDANTAYSNVASAQTTTPAAPVSNEADVEAAIMALNNAKTTSNLTTTDLTQLVTTYNNAVVTANKLRQAALDAGTTALAAAQPVQANNSVATAVTALNKAVASANADTGSTAAVTGAATALTNVVGALNDANTQVQTALNDDGGYVSNEATVQAAHAVLLAAQSNNALTASDLVTAATTYDNVVIDAKKDRDRAIQLGKALAQTTTQTYGANATIMDKVTAFNNSVIDSESAGVTTAAVNDAATAISTAINNETDAMTKANTALAQDATAVSGETAVQTALAALQTATRTTPADPQSAANVATPTDELIAKTTAYNTAVSTAKATRKTTLAAGTAERAIASASQNPEVKQAVANYDAEVILAAQGGVTSDDLNDKITAMNTALGQAAQALTAAKAVQLTAAGAVQNEQAVIDAYNNLNSARQDPTTATATLTNLTDTFTLAVSTAQSARLDVTTKTAATIAGTATLYDPTSQGIMDNPTVAAAKTAYDAVVTGSQNTTQPTATTQDITNASGAVTSAIAAAKTARDAVVTAHGNETLTANQSVADEADVSAALITLNDAYDLANNKTTSTADLTAAASIYNKAVTDALFNRNTALTAGNAVESTTQGDATVAQNPDVLQAISDYETTKTEAGKGQKTTLDVSTAANAIGTAVTAAGTARQNASDLLAQSATAVANEDIVSQANAALTNALTNPATATSALTALTTSYKQALSNAAGARDKAEKDGQAIADAVSADARQNTTVAATIADFTSLVTAADNGSATTAQLNAAAGAITTAQNAAATAKTAATTALTINAAPVANETDVYDALTKLTAAINDKTTATQDLTDLATTYTNLVNSEKTARTNTIASTDLIKQAANSSKNDTVQAAITAYDNVVSASQNGKATTQNIVDAANAITTTLGDAQKVSNQATAALKQSAGVVRNEQGVQDAFAALQAAVSAQPNITADLIKTTAAYNTAIDTANDLRQQAVLAGKTAMATQDAQDFAQNASVKSAIGALLTTEVHAATANATTQDITVATHAVTAAVAAAKAATGRGNTLIKTADKAVANESNVLATTTTLTNLLADSTSATNAITDAITAFNQAQNDAENARTAAINAGNAIVTNLDSSIANDATVSDLVTAYDNLKAAANLGAEDATTAALNDASAAITAAAGPAVAARQARDTAYANGAGNAGIVTNEPTVQAAFAALVDPAQSWTTDAMQIATNTYVQAISDAKTIRTNTISVNKKIVDALVSPIVWNTTVAQAKQIYELTQDLASRGERTTADVMDAFTTLRAAYDLAAATTSASKIMLNDYPAAPVDNEQPVINAKQALTAGLAKASTPTAQLKLLSDAYQSAVDSAKKSRQDAIDGGTSVVTGVDATTALNATVAAAMAAYTATVNGSNNIRPTTLAITQASGAITTAVNQATTAKATANTAVSEAGNQDNISVQNEPAVVAALANLTTANQDATTATQTLLDDAGAYRSAVTAALADRQTATAAGNAVVKNSQPTANSDGQTAIAAYNDAVSDAGTGKGSTQLINQAIANLKDVIGKASAAKSVASTTVVPSYVSKELNVQDAAKALTTAVNTQLTSTSELTRLTTAYTAAVGSAEAARNAAITAGHTIVSGVTATESQNPEVKAAVAAYTSMAQDALATGTQVTTSGLKAASGAITAALGNLDTVNHAVAAAKGGTLNLETGVANALKTLRSLTDNSSTADKTVAVATYTQAMATAQTIRDGATATGTKAVNAAKASPVAGKHDVAAALTRYAALLANATSAERVQAAQAIDSAVAAAQQAHDDVNQAITTVVTAVADEPTVIQALQQLQNAQADSNLTTSDLKQQLTDYQAMVATAQGDRQKAIAAGNIIRDASTTQPYAQFKDVATALSTYATALADSDSSQTKTAVITADADAIKTAASHMRTAVYAASKAQLSVGPYSEETDVQVAEMGLANVLSDPSTASAAAITAATGALNTAIGAAKTARQQVIDGAAASVALANSPKYKNRSDIALAYQNYLDAVAQAGNSEIDTAGLQTAATALATSISNLDDAISAAKTGNLGNVASEPVVAALNRLLTYLEKDGNAADAQAINDVAQGLGAAVVDATAKRKTVTDDASDAVTAATTADDLKEDPTIKIALQRFQAATTTAAMSTTADALKQAITVKRANDALTASIARANAALASSQDVANELDAGLARQAVDDAISAPGASAATVDAAVATLNAAADSAMNARNQAMVAALASVANAEEARPTLNPVWQRRVQNAVDALNHTAKDSVAAKATTAQILADSQTVNAILATATHIKTSVANALEATDFNPVGNEIALTAAQWLLQAQAILSDGDQPKLDAAVANYKAAVQKMKDYRQAAIDAGNAAKQKAQQTLHQPLPNTKTATALQAAIDNFDAVSARAIMQHATTVEVNVAAAALDKAIADEKQAEDAQAKADAVARAAAAAAQAQSDADAQSRNNAQSQNVKDTTKQQGDRLVKQATDDHLADVPDVAQAIQQYADALTRAQKHQASDADVQTAIQNLANAIKSAQATQSATGVSQPQTGMQTATDGVSETATAEGESQTTTTDDMAASANDTVVRHTLANTGKNLNTGKALNAGVKTSKNDLPQTGDSNNGAATGSGVFGLALTTLFGLFGLAKKRED</sequence>
<gene>
    <name evidence="9" type="ORF">PQ472_01370</name>
</gene>
<keyword evidence="3" id="KW-0732">Signal</keyword>
<feature type="region of interest" description="Disordered" evidence="6">
    <location>
        <begin position="3490"/>
        <end position="3515"/>
    </location>
</feature>
<organism evidence="9 10">
    <name type="scientific">Lacticaseibacillus pabuli</name>
    <dbReference type="NCBI Taxonomy" id="3025672"/>
    <lineage>
        <taxon>Bacteria</taxon>
        <taxon>Bacillati</taxon>
        <taxon>Bacillota</taxon>
        <taxon>Bacilli</taxon>
        <taxon>Lactobacillales</taxon>
        <taxon>Lactobacillaceae</taxon>
        <taxon>Lacticaseibacillus</taxon>
    </lineage>
</organism>
<feature type="region of interest" description="Disordered" evidence="6">
    <location>
        <begin position="3349"/>
        <end position="3375"/>
    </location>
</feature>
<feature type="compositionally biased region" description="Low complexity" evidence="6">
    <location>
        <begin position="93"/>
        <end position="143"/>
    </location>
</feature>
<name>A0ABY7WRV5_9LACO</name>
<evidence type="ECO:0000256" key="6">
    <source>
        <dbReference type="SAM" id="MobiDB-lite"/>
    </source>
</evidence>
<dbReference type="PROSITE" id="PS50847">
    <property type="entry name" value="GRAM_POS_ANCHORING"/>
    <property type="match status" value="1"/>
</dbReference>
<dbReference type="EMBL" id="CP117884">
    <property type="protein sequence ID" value="WDF82920.1"/>
    <property type="molecule type" value="Genomic_DNA"/>
</dbReference>
<dbReference type="NCBIfam" id="TIGR03715">
    <property type="entry name" value="KxYKxGKxW"/>
    <property type="match status" value="1"/>
</dbReference>
<evidence type="ECO:0000313" key="9">
    <source>
        <dbReference type="EMBL" id="WDF82920.1"/>
    </source>
</evidence>
<feature type="region of interest" description="Disordered" evidence="6">
    <location>
        <begin position="3434"/>
        <end position="3469"/>
    </location>
</feature>
<dbReference type="InterPro" id="IPR009459">
    <property type="entry name" value="MucBP_dom"/>
</dbReference>
<evidence type="ECO:0000256" key="2">
    <source>
        <dbReference type="ARBA" id="ARBA00022525"/>
    </source>
</evidence>
<feature type="region of interest" description="Disordered" evidence="6">
    <location>
        <begin position="51"/>
        <end position="205"/>
    </location>
</feature>
<keyword evidence="7" id="KW-0472">Membrane</keyword>
<evidence type="ECO:0000256" key="5">
    <source>
        <dbReference type="ARBA" id="ARBA00023088"/>
    </source>
</evidence>
<dbReference type="RefSeq" id="WP_274260699.1">
    <property type="nucleotide sequence ID" value="NZ_CP117884.1"/>
</dbReference>
<accession>A0ABY7WRV5</accession>
<keyword evidence="7" id="KW-0812">Transmembrane</keyword>
<dbReference type="Pfam" id="PF19258">
    <property type="entry name" value="KxYKxGKxW_sig"/>
    <property type="match status" value="1"/>
</dbReference>
<reference evidence="9 10" key="1">
    <citation type="submission" date="2023-02" db="EMBL/GenBank/DDBJ databases">
        <title>Genome sequence of Lacticaseibacillus sp. KACC 23028.</title>
        <authorList>
            <person name="Kim S."/>
            <person name="Heo J."/>
            <person name="Kwon S.-W."/>
        </authorList>
    </citation>
    <scope>NUCLEOTIDE SEQUENCE [LARGE SCALE GENOMIC DNA]</scope>
    <source>
        <strain evidence="9 10">KACC 23028</strain>
    </source>
</reference>
<keyword evidence="2" id="KW-0964">Secreted</keyword>
<dbReference type="Proteomes" id="UP001220377">
    <property type="component" value="Chromosome"/>
</dbReference>
<evidence type="ECO:0000313" key="10">
    <source>
        <dbReference type="Proteomes" id="UP001220377"/>
    </source>
</evidence>
<feature type="compositionally biased region" description="Polar residues" evidence="6">
    <location>
        <begin position="75"/>
        <end position="91"/>
    </location>
</feature>
<evidence type="ECO:0000259" key="8">
    <source>
        <dbReference type="PROSITE" id="PS50847"/>
    </source>
</evidence>
<evidence type="ECO:0000256" key="3">
    <source>
        <dbReference type="ARBA" id="ARBA00022729"/>
    </source>
</evidence>
<dbReference type="Pfam" id="PF06458">
    <property type="entry name" value="MucBP"/>
    <property type="match status" value="1"/>
</dbReference>
<evidence type="ECO:0000256" key="4">
    <source>
        <dbReference type="ARBA" id="ARBA00022737"/>
    </source>
</evidence>
<keyword evidence="10" id="KW-1185">Reference proteome</keyword>
<evidence type="ECO:0000256" key="1">
    <source>
        <dbReference type="ARBA" id="ARBA00022512"/>
    </source>
</evidence>
<keyword evidence="7" id="KW-1133">Transmembrane helix</keyword>
<evidence type="ECO:0000256" key="7">
    <source>
        <dbReference type="SAM" id="Phobius"/>
    </source>
</evidence>
<dbReference type="InterPro" id="IPR022263">
    <property type="entry name" value="KxYKxGKxW"/>
</dbReference>
<dbReference type="NCBIfam" id="TIGR01167">
    <property type="entry name" value="LPXTG_anchor"/>
    <property type="match status" value="1"/>
</dbReference>
<feature type="compositionally biased region" description="Low complexity" evidence="6">
    <location>
        <begin position="3349"/>
        <end position="3358"/>
    </location>
</feature>